<dbReference type="SUPFAM" id="SSF109604">
    <property type="entry name" value="HD-domain/PDEase-like"/>
    <property type="match status" value="1"/>
</dbReference>
<evidence type="ECO:0000313" key="1">
    <source>
        <dbReference type="EMBL" id="MEL0661216.1"/>
    </source>
</evidence>
<evidence type="ECO:0008006" key="3">
    <source>
        <dbReference type="Google" id="ProtNLM"/>
    </source>
</evidence>
<comment type="caution">
    <text evidence="1">The sequence shown here is derived from an EMBL/GenBank/DDBJ whole genome shotgun (WGS) entry which is preliminary data.</text>
</comment>
<accession>A0ABU9HH33</accession>
<proteinExistence type="predicted"/>
<reference evidence="1 2" key="1">
    <citation type="submission" date="2024-02" db="EMBL/GenBank/DDBJ databases">
        <title>Bacteria isolated from the canopy kelp, Nereocystis luetkeana.</title>
        <authorList>
            <person name="Pfister C.A."/>
            <person name="Younker I.T."/>
            <person name="Light S.H."/>
        </authorList>
    </citation>
    <scope>NUCLEOTIDE SEQUENCE [LARGE SCALE GENOMIC DNA]</scope>
    <source>
        <strain evidence="1 2">TI.2.07</strain>
    </source>
</reference>
<dbReference type="EMBL" id="JBAKBA010000489">
    <property type="protein sequence ID" value="MEL0661216.1"/>
    <property type="molecule type" value="Genomic_DNA"/>
</dbReference>
<evidence type="ECO:0000313" key="2">
    <source>
        <dbReference type="Proteomes" id="UP001366060"/>
    </source>
</evidence>
<protein>
    <recommendedName>
        <fullName evidence="3">HDOD domain-containing protein</fullName>
    </recommendedName>
</protein>
<organism evidence="1 2">
    <name type="scientific">Psychromonas arctica</name>
    <dbReference type="NCBI Taxonomy" id="168275"/>
    <lineage>
        <taxon>Bacteria</taxon>
        <taxon>Pseudomonadati</taxon>
        <taxon>Pseudomonadota</taxon>
        <taxon>Gammaproteobacteria</taxon>
        <taxon>Alteromonadales</taxon>
        <taxon>Psychromonadaceae</taxon>
        <taxon>Psychromonas</taxon>
    </lineage>
</organism>
<feature type="non-terminal residue" evidence="1">
    <location>
        <position position="1"/>
    </location>
</feature>
<name>A0ABU9HH33_9GAMM</name>
<keyword evidence="2" id="KW-1185">Reference proteome</keyword>
<dbReference type="Gene3D" id="1.10.3210.10">
    <property type="entry name" value="Hypothetical protein af1432"/>
    <property type="match status" value="1"/>
</dbReference>
<sequence>FDYTEVGVELAKHWHFSSTFCNAIAQQLDPLSYDNPSQAAILTRLSLFMRIAWAAGLPPEMIVQR</sequence>
<gene>
    <name evidence="1" type="ORF">V6255_19195</name>
</gene>
<dbReference type="Proteomes" id="UP001366060">
    <property type="component" value="Unassembled WGS sequence"/>
</dbReference>